<reference evidence="2 3" key="1">
    <citation type="submission" date="2023-11" db="EMBL/GenBank/DDBJ databases">
        <title>Halocaridina rubra genome assembly.</title>
        <authorList>
            <person name="Smith C."/>
        </authorList>
    </citation>
    <scope>NUCLEOTIDE SEQUENCE [LARGE SCALE GENOMIC DNA]</scope>
    <source>
        <strain evidence="2">EP-1</strain>
        <tissue evidence="2">Whole</tissue>
    </source>
</reference>
<dbReference type="AlphaFoldDB" id="A0AAN8XA65"/>
<sequence>MTTIGKGADLMEVLKKKMRQAKEDTERLKDENEEISRKLHIEIQRREAVSVRWGVFLSPDYINVCLYHASHSFGASQLDKKSIRSIL</sequence>
<dbReference type="EMBL" id="JAXCGZ010007071">
    <property type="protein sequence ID" value="KAK7079427.1"/>
    <property type="molecule type" value="Genomic_DNA"/>
</dbReference>
<feature type="coiled-coil region" evidence="1">
    <location>
        <begin position="11"/>
        <end position="38"/>
    </location>
</feature>
<evidence type="ECO:0000256" key="1">
    <source>
        <dbReference type="SAM" id="Coils"/>
    </source>
</evidence>
<accession>A0AAN8XA65</accession>
<keyword evidence="1" id="KW-0175">Coiled coil</keyword>
<keyword evidence="3" id="KW-1185">Reference proteome</keyword>
<organism evidence="2 3">
    <name type="scientific">Halocaridina rubra</name>
    <name type="common">Hawaiian red shrimp</name>
    <dbReference type="NCBI Taxonomy" id="373956"/>
    <lineage>
        <taxon>Eukaryota</taxon>
        <taxon>Metazoa</taxon>
        <taxon>Ecdysozoa</taxon>
        <taxon>Arthropoda</taxon>
        <taxon>Crustacea</taxon>
        <taxon>Multicrustacea</taxon>
        <taxon>Malacostraca</taxon>
        <taxon>Eumalacostraca</taxon>
        <taxon>Eucarida</taxon>
        <taxon>Decapoda</taxon>
        <taxon>Pleocyemata</taxon>
        <taxon>Caridea</taxon>
        <taxon>Atyoidea</taxon>
        <taxon>Atyidae</taxon>
        <taxon>Halocaridina</taxon>
    </lineage>
</organism>
<gene>
    <name evidence="2" type="ORF">SK128_025142</name>
</gene>
<evidence type="ECO:0000313" key="2">
    <source>
        <dbReference type="EMBL" id="KAK7079427.1"/>
    </source>
</evidence>
<dbReference type="Proteomes" id="UP001381693">
    <property type="component" value="Unassembled WGS sequence"/>
</dbReference>
<protein>
    <submittedName>
        <fullName evidence="2">Uncharacterized protein</fullName>
    </submittedName>
</protein>
<evidence type="ECO:0000313" key="3">
    <source>
        <dbReference type="Proteomes" id="UP001381693"/>
    </source>
</evidence>
<comment type="caution">
    <text evidence="2">The sequence shown here is derived from an EMBL/GenBank/DDBJ whole genome shotgun (WGS) entry which is preliminary data.</text>
</comment>
<name>A0AAN8XA65_HALRR</name>
<proteinExistence type="predicted"/>